<proteinExistence type="predicted"/>
<name>A0A7K3WY83_9FLAO</name>
<protein>
    <submittedName>
        <fullName evidence="1">Uncharacterized protein</fullName>
    </submittedName>
</protein>
<dbReference type="EMBL" id="JAAGVY010000086">
    <property type="protein sequence ID" value="NEN25822.1"/>
    <property type="molecule type" value="Genomic_DNA"/>
</dbReference>
<dbReference type="Proteomes" id="UP000486602">
    <property type="component" value="Unassembled WGS sequence"/>
</dbReference>
<dbReference type="AlphaFoldDB" id="A0A7K3WY83"/>
<dbReference type="RefSeq" id="WP_163287267.1">
    <property type="nucleotide sequence ID" value="NZ_JAAGVY010000086.1"/>
</dbReference>
<accession>A0A7K3WY83</accession>
<evidence type="ECO:0000313" key="1">
    <source>
        <dbReference type="EMBL" id="NEN25822.1"/>
    </source>
</evidence>
<sequence length="143" mass="16135">MKHLILFLITITAGINGCSQIGYTAYQKIEGLDVSTKWGKARDADGTKKPALLLAFENTNNYPVSYSFDILLYYEGLLRESGRIEDVCLDGLKSSVGKLNGIYFIPEKFTEEQLKNSDFNFVLEEIQVVKIAQCIDEEEIPQE</sequence>
<comment type="caution">
    <text evidence="1">The sequence shown here is derived from an EMBL/GenBank/DDBJ whole genome shotgun (WGS) entry which is preliminary data.</text>
</comment>
<gene>
    <name evidence="1" type="ORF">G3O08_20235</name>
</gene>
<reference evidence="1 2" key="1">
    <citation type="submission" date="2020-02" db="EMBL/GenBank/DDBJ databases">
        <title>Out from the shadows clarifying the taxonomy of the family Cryomorphaceae and related taxa by utilizing the GTDB taxonomic framework.</title>
        <authorList>
            <person name="Bowman J.P."/>
        </authorList>
    </citation>
    <scope>NUCLEOTIDE SEQUENCE [LARGE SCALE GENOMIC DNA]</scope>
    <source>
        <strain evidence="1 2">QSSC 1-22</strain>
    </source>
</reference>
<evidence type="ECO:0000313" key="2">
    <source>
        <dbReference type="Proteomes" id="UP000486602"/>
    </source>
</evidence>
<organism evidence="1 2">
    <name type="scientific">Cryomorpha ignava</name>
    <dbReference type="NCBI Taxonomy" id="101383"/>
    <lineage>
        <taxon>Bacteria</taxon>
        <taxon>Pseudomonadati</taxon>
        <taxon>Bacteroidota</taxon>
        <taxon>Flavobacteriia</taxon>
        <taxon>Flavobacteriales</taxon>
        <taxon>Cryomorphaceae</taxon>
        <taxon>Cryomorpha</taxon>
    </lineage>
</organism>
<keyword evidence="2" id="KW-1185">Reference proteome</keyword>